<feature type="compositionally biased region" description="Basic and acidic residues" evidence="5">
    <location>
        <begin position="282"/>
        <end position="292"/>
    </location>
</feature>
<dbReference type="STRING" id="126957.T1J8E3"/>
<evidence type="ECO:0000313" key="8">
    <source>
        <dbReference type="Proteomes" id="UP000014500"/>
    </source>
</evidence>
<accession>T1J8E3</accession>
<dbReference type="AlphaFoldDB" id="T1J8E3"/>
<dbReference type="GO" id="GO:0003677">
    <property type="term" value="F:DNA binding"/>
    <property type="evidence" value="ECO:0007669"/>
    <property type="project" value="InterPro"/>
</dbReference>
<evidence type="ECO:0000259" key="6">
    <source>
        <dbReference type="PROSITE" id="PS51058"/>
    </source>
</evidence>
<dbReference type="InterPro" id="IPR002857">
    <property type="entry name" value="Znf_CXXC"/>
</dbReference>
<keyword evidence="1" id="KW-0479">Metal-binding</keyword>
<reference evidence="8" key="1">
    <citation type="submission" date="2011-05" db="EMBL/GenBank/DDBJ databases">
        <authorList>
            <person name="Richards S.R."/>
            <person name="Qu J."/>
            <person name="Jiang H."/>
            <person name="Jhangiani S.N."/>
            <person name="Agravi P."/>
            <person name="Goodspeed R."/>
            <person name="Gross S."/>
            <person name="Mandapat C."/>
            <person name="Jackson L."/>
            <person name="Mathew T."/>
            <person name="Pu L."/>
            <person name="Thornton R."/>
            <person name="Saada N."/>
            <person name="Wilczek-Boney K.B."/>
            <person name="Lee S."/>
            <person name="Kovar C."/>
            <person name="Wu Y."/>
            <person name="Scherer S.E."/>
            <person name="Worley K.C."/>
            <person name="Muzny D.M."/>
            <person name="Gibbs R."/>
        </authorList>
    </citation>
    <scope>NUCLEOTIDE SEQUENCE</scope>
    <source>
        <strain evidence="8">Brora</strain>
    </source>
</reference>
<dbReference type="EnsemblMetazoa" id="SMAR009973-RA">
    <property type="protein sequence ID" value="SMAR009973-PA"/>
    <property type="gene ID" value="SMAR009973"/>
</dbReference>
<feature type="compositionally biased region" description="Basic residues" evidence="5">
    <location>
        <begin position="271"/>
        <end position="281"/>
    </location>
</feature>
<evidence type="ECO:0000256" key="3">
    <source>
        <dbReference type="ARBA" id="ARBA00022833"/>
    </source>
</evidence>
<sequence>SVILERITFEALSYYFRLLYDVKRRELFKKYFLIMAQDNLVYPVGMYYLASGNGTASSSREAQESDETKIVGFPDTADKDEDDNETNTEEDRSSEDYWEKRKRFTLAFAAGLRKFIQMHPELLRYGPKKNQGAGISATVTSSVVVGDDGGLADGETAQCGRCVACLKTDDCGKCAFCTDMSKFGGKNELKKLCIRRQCLHAPIKNAVGAGTNSSSVANDTHDGSTVRPVRVKAGINNDSDFLFPVKEEYLDDEDEEVLQRSVKQTRISSPRAKRSRKTTRRSRNDDDVDYKPSQRSRRLKSQNLEEAAKIVNIKTEIVDTPE</sequence>
<organism evidence="7 8">
    <name type="scientific">Strigamia maritima</name>
    <name type="common">European centipede</name>
    <name type="synonym">Geophilus maritimus</name>
    <dbReference type="NCBI Taxonomy" id="126957"/>
    <lineage>
        <taxon>Eukaryota</taxon>
        <taxon>Metazoa</taxon>
        <taxon>Ecdysozoa</taxon>
        <taxon>Arthropoda</taxon>
        <taxon>Myriapoda</taxon>
        <taxon>Chilopoda</taxon>
        <taxon>Pleurostigmophora</taxon>
        <taxon>Geophilomorpha</taxon>
        <taxon>Linotaeniidae</taxon>
        <taxon>Strigamia</taxon>
    </lineage>
</organism>
<feature type="region of interest" description="Disordered" evidence="5">
    <location>
        <begin position="209"/>
        <end position="231"/>
    </location>
</feature>
<evidence type="ECO:0000256" key="2">
    <source>
        <dbReference type="ARBA" id="ARBA00022771"/>
    </source>
</evidence>
<dbReference type="GO" id="GO:0008270">
    <property type="term" value="F:zinc ion binding"/>
    <property type="evidence" value="ECO:0007669"/>
    <property type="project" value="UniProtKB-KW"/>
</dbReference>
<protein>
    <recommendedName>
        <fullName evidence="6">CXXC-type domain-containing protein</fullName>
    </recommendedName>
</protein>
<evidence type="ECO:0000256" key="1">
    <source>
        <dbReference type="ARBA" id="ARBA00022723"/>
    </source>
</evidence>
<dbReference type="PROSITE" id="PS51058">
    <property type="entry name" value="ZF_CXXC"/>
    <property type="match status" value="1"/>
</dbReference>
<keyword evidence="2 4" id="KW-0863">Zinc-finger</keyword>
<keyword evidence="8" id="KW-1185">Reference proteome</keyword>
<reference evidence="7" key="2">
    <citation type="submission" date="2015-02" db="UniProtKB">
        <authorList>
            <consortium name="EnsemblMetazoa"/>
        </authorList>
    </citation>
    <scope>IDENTIFICATION</scope>
</reference>
<evidence type="ECO:0000313" key="7">
    <source>
        <dbReference type="EnsemblMetazoa" id="SMAR009973-PA"/>
    </source>
</evidence>
<dbReference type="EMBL" id="JH431954">
    <property type="status" value="NOT_ANNOTATED_CDS"/>
    <property type="molecule type" value="Genomic_DNA"/>
</dbReference>
<feature type="region of interest" description="Disordered" evidence="5">
    <location>
        <begin position="254"/>
        <end position="303"/>
    </location>
</feature>
<dbReference type="HOGENOM" id="CLU_864884_0_0_1"/>
<keyword evidence="3" id="KW-0862">Zinc</keyword>
<feature type="region of interest" description="Disordered" evidence="5">
    <location>
        <begin position="57"/>
        <end position="94"/>
    </location>
</feature>
<dbReference type="Pfam" id="PF02008">
    <property type="entry name" value="zf-CXXC"/>
    <property type="match status" value="1"/>
</dbReference>
<proteinExistence type="predicted"/>
<name>T1J8E3_STRMM</name>
<feature type="domain" description="CXXC-type" evidence="6">
    <location>
        <begin position="152"/>
        <end position="199"/>
    </location>
</feature>
<evidence type="ECO:0000256" key="5">
    <source>
        <dbReference type="SAM" id="MobiDB-lite"/>
    </source>
</evidence>
<evidence type="ECO:0000256" key="4">
    <source>
        <dbReference type="PROSITE-ProRule" id="PRU00509"/>
    </source>
</evidence>
<dbReference type="Proteomes" id="UP000014500">
    <property type="component" value="Unassembled WGS sequence"/>
</dbReference>
<feature type="compositionally biased region" description="Acidic residues" evidence="5">
    <location>
        <begin position="78"/>
        <end position="88"/>
    </location>
</feature>